<feature type="region of interest" description="Disordered" evidence="1">
    <location>
        <begin position="115"/>
        <end position="135"/>
    </location>
</feature>
<dbReference type="EMBL" id="CP068570">
    <property type="protein sequence ID" value="QQZ51813.1"/>
    <property type="molecule type" value="Genomic_DNA"/>
</dbReference>
<reference evidence="2" key="1">
    <citation type="submission" date="2021-01" db="EMBL/GenBank/DDBJ databases">
        <title>Genome sequence of Phenylobacterium sp. 20VBR1 isolated from a valley glaceir, Ny-Alesund, Svalbard.</title>
        <authorList>
            <person name="Thomas F.A."/>
            <person name="Krishnan K.P."/>
            <person name="Sinha R.K."/>
        </authorList>
    </citation>
    <scope>NUCLEOTIDE SEQUENCE</scope>
    <source>
        <strain evidence="2">20VBR1</strain>
    </source>
</reference>
<evidence type="ECO:0000256" key="1">
    <source>
        <dbReference type="SAM" id="MobiDB-lite"/>
    </source>
</evidence>
<accession>A0A974SAJ9</accession>
<feature type="compositionally biased region" description="Polar residues" evidence="1">
    <location>
        <begin position="126"/>
        <end position="135"/>
    </location>
</feature>
<sequence length="135" mass="14572">MTYHFDVANLPNGLDVLVLGTSAKLGATIMSRWRPPGRAACASPPSPNWWESRQRIARTSWWPAPSEIHLHGADGPHPARGRPRLGLDDRRHLALPAGHRPLGTRHEIVLEGTSTSSAMATPGPSSPCTTRATCC</sequence>
<evidence type="ECO:0000313" key="2">
    <source>
        <dbReference type="EMBL" id="QQZ51813.1"/>
    </source>
</evidence>
<dbReference type="AlphaFoldDB" id="A0A974SAJ9"/>
<protein>
    <submittedName>
        <fullName evidence="2">Uncharacterized protein</fullName>
    </submittedName>
</protein>
<proteinExistence type="predicted"/>
<organism evidence="2">
    <name type="scientific">Phenylobacterium glaciei</name>
    <dbReference type="NCBI Taxonomy" id="2803784"/>
    <lineage>
        <taxon>Bacteria</taxon>
        <taxon>Pseudomonadati</taxon>
        <taxon>Pseudomonadota</taxon>
        <taxon>Alphaproteobacteria</taxon>
        <taxon>Caulobacterales</taxon>
        <taxon>Caulobacteraceae</taxon>
        <taxon>Phenylobacterium</taxon>
    </lineage>
</organism>
<name>A0A974SAJ9_9CAUL</name>
<gene>
    <name evidence="2" type="ORF">JKL49_13510</name>
</gene>